<dbReference type="RefSeq" id="WP_092661608.1">
    <property type="nucleotide sequence ID" value="NZ_FOCX01000015.1"/>
</dbReference>
<name>A0A1H8QWM3_9EURY</name>
<proteinExistence type="predicted"/>
<dbReference type="Proteomes" id="UP000198775">
    <property type="component" value="Unassembled WGS sequence"/>
</dbReference>
<protein>
    <submittedName>
        <fullName evidence="1">Uncharacterized protein</fullName>
    </submittedName>
</protein>
<organism evidence="1 2">
    <name type="scientific">Halorientalis persicus</name>
    <dbReference type="NCBI Taxonomy" id="1367881"/>
    <lineage>
        <taxon>Archaea</taxon>
        <taxon>Methanobacteriati</taxon>
        <taxon>Methanobacteriota</taxon>
        <taxon>Stenosarchaea group</taxon>
        <taxon>Halobacteria</taxon>
        <taxon>Halobacteriales</taxon>
        <taxon>Haloarculaceae</taxon>
        <taxon>Halorientalis</taxon>
    </lineage>
</organism>
<keyword evidence="2" id="KW-1185">Reference proteome</keyword>
<gene>
    <name evidence="1" type="ORF">SAMN05216388_10153</name>
</gene>
<dbReference type="OrthoDB" id="199238at2157"/>
<dbReference type="InterPro" id="IPR055944">
    <property type="entry name" value="DUF7522"/>
</dbReference>
<accession>A0A1H8QWM3</accession>
<reference evidence="2" key="1">
    <citation type="submission" date="2016-10" db="EMBL/GenBank/DDBJ databases">
        <authorList>
            <person name="Varghese N."/>
            <person name="Submissions S."/>
        </authorList>
    </citation>
    <scope>NUCLEOTIDE SEQUENCE [LARGE SCALE GENOMIC DNA]</scope>
    <source>
        <strain evidence="2">IBRC-M 10043</strain>
    </source>
</reference>
<sequence length="131" mass="15263">MERDLVDVVWDALHERVGDDLRTVVQYDASSSAVKFRPDVRERYDLDERQQILDDAIVQQLSFSDQGSVFKTGDLKSFVRVFDEAWVLTWREPSNVKAGFLVSIQRDGEIATMEDVEYCIQYLDEEIEPRL</sequence>
<dbReference type="AlphaFoldDB" id="A0A1H8QWM3"/>
<dbReference type="EMBL" id="FOCX01000015">
    <property type="protein sequence ID" value="SEO58585.1"/>
    <property type="molecule type" value="Genomic_DNA"/>
</dbReference>
<evidence type="ECO:0000313" key="2">
    <source>
        <dbReference type="Proteomes" id="UP000198775"/>
    </source>
</evidence>
<dbReference type="Pfam" id="PF24366">
    <property type="entry name" value="DUF7522"/>
    <property type="match status" value="1"/>
</dbReference>
<evidence type="ECO:0000313" key="1">
    <source>
        <dbReference type="EMBL" id="SEO58585.1"/>
    </source>
</evidence>